<protein>
    <submittedName>
        <fullName evidence="3">SET domain-containing protein</fullName>
    </submittedName>
</protein>
<dbReference type="Pfam" id="PF00856">
    <property type="entry name" value="SET"/>
    <property type="match status" value="1"/>
</dbReference>
<dbReference type="EMBL" id="JAKWBI020000225">
    <property type="protein sequence ID" value="KAJ2898576.1"/>
    <property type="molecule type" value="Genomic_DNA"/>
</dbReference>
<dbReference type="SUPFAM" id="SSF82199">
    <property type="entry name" value="SET domain"/>
    <property type="match status" value="1"/>
</dbReference>
<evidence type="ECO:0000259" key="2">
    <source>
        <dbReference type="PROSITE" id="PS50280"/>
    </source>
</evidence>
<evidence type="ECO:0000313" key="4">
    <source>
        <dbReference type="Proteomes" id="UP001201980"/>
    </source>
</evidence>
<sequence>MVNRETKPKNWPSSLPYLKVPRYSKNLTPEQLQLVRQQPRAGTVHVIPANEPRGPTSVAKITPIVNPSHPANGQAGLLAARDLKPGQLIVQYIGELHSSCSAEDVAEHSQSDYDLWIDRDAGVAVDASRAGCEARFVNDFRGVADRPNAEFREVWDAARKERGIAVFVLPERKGTKARSGPQTKSGIKKGSEILVSYGKGFWGGRNGGQTDAGDCNEQQTSS</sequence>
<dbReference type="InterPro" id="IPR001214">
    <property type="entry name" value="SET_dom"/>
</dbReference>
<keyword evidence="4" id="KW-1185">Reference proteome</keyword>
<dbReference type="Proteomes" id="UP001201980">
    <property type="component" value="Unassembled WGS sequence"/>
</dbReference>
<feature type="region of interest" description="Disordered" evidence="1">
    <location>
        <begin position="203"/>
        <end position="222"/>
    </location>
</feature>
<dbReference type="InterPro" id="IPR046341">
    <property type="entry name" value="SET_dom_sf"/>
</dbReference>
<evidence type="ECO:0000313" key="3">
    <source>
        <dbReference type="EMBL" id="KAJ2898576.1"/>
    </source>
</evidence>
<feature type="domain" description="SET" evidence="2">
    <location>
        <begin position="54"/>
        <end position="198"/>
    </location>
</feature>
<dbReference type="AlphaFoldDB" id="A0AAD5RND3"/>
<proteinExistence type="predicted"/>
<organism evidence="3 4">
    <name type="scientific">Zalerion maritima</name>
    <dbReference type="NCBI Taxonomy" id="339359"/>
    <lineage>
        <taxon>Eukaryota</taxon>
        <taxon>Fungi</taxon>
        <taxon>Dikarya</taxon>
        <taxon>Ascomycota</taxon>
        <taxon>Pezizomycotina</taxon>
        <taxon>Sordariomycetes</taxon>
        <taxon>Lulworthiomycetidae</taxon>
        <taxon>Lulworthiales</taxon>
        <taxon>Lulworthiaceae</taxon>
        <taxon>Zalerion</taxon>
    </lineage>
</organism>
<name>A0AAD5RND3_9PEZI</name>
<accession>A0AAD5RND3</accession>
<dbReference type="PROSITE" id="PS50280">
    <property type="entry name" value="SET"/>
    <property type="match status" value="1"/>
</dbReference>
<comment type="caution">
    <text evidence="3">The sequence shown here is derived from an EMBL/GenBank/DDBJ whole genome shotgun (WGS) entry which is preliminary data.</text>
</comment>
<reference evidence="3" key="1">
    <citation type="submission" date="2022-07" db="EMBL/GenBank/DDBJ databases">
        <title>Draft genome sequence of Zalerion maritima ATCC 34329, a (micro)plastics degrading marine fungus.</title>
        <authorList>
            <person name="Paco A."/>
            <person name="Goncalves M.F.M."/>
            <person name="Rocha-Santos T.A.P."/>
            <person name="Alves A."/>
        </authorList>
    </citation>
    <scope>NUCLEOTIDE SEQUENCE</scope>
    <source>
        <strain evidence="3">ATCC 34329</strain>
    </source>
</reference>
<gene>
    <name evidence="3" type="ORF">MKZ38_003821</name>
</gene>
<evidence type="ECO:0000256" key="1">
    <source>
        <dbReference type="SAM" id="MobiDB-lite"/>
    </source>
</evidence>
<dbReference type="Gene3D" id="2.170.270.10">
    <property type="entry name" value="SET domain"/>
    <property type="match status" value="1"/>
</dbReference>